<evidence type="ECO:0000313" key="3">
    <source>
        <dbReference type="Proteomes" id="UP000051015"/>
    </source>
</evidence>
<gene>
    <name evidence="2" type="ORF">FC19_GL001865</name>
</gene>
<name>A0A0R2D5R3_9LACO</name>
<organism evidence="2 3">
    <name type="scientific">Liquorilactobacillus aquaticus DSM 21051</name>
    <dbReference type="NCBI Taxonomy" id="1423725"/>
    <lineage>
        <taxon>Bacteria</taxon>
        <taxon>Bacillati</taxon>
        <taxon>Bacillota</taxon>
        <taxon>Bacilli</taxon>
        <taxon>Lactobacillales</taxon>
        <taxon>Lactobacillaceae</taxon>
        <taxon>Liquorilactobacillus</taxon>
    </lineage>
</organism>
<keyword evidence="3" id="KW-1185">Reference proteome</keyword>
<reference evidence="2 3" key="1">
    <citation type="journal article" date="2015" name="Genome Announc.">
        <title>Expanding the biotechnology potential of lactobacilli through comparative genomics of 213 strains and associated genera.</title>
        <authorList>
            <person name="Sun Z."/>
            <person name="Harris H.M."/>
            <person name="McCann A."/>
            <person name="Guo C."/>
            <person name="Argimon S."/>
            <person name="Zhang W."/>
            <person name="Yang X."/>
            <person name="Jeffery I.B."/>
            <person name="Cooney J.C."/>
            <person name="Kagawa T.F."/>
            <person name="Liu W."/>
            <person name="Song Y."/>
            <person name="Salvetti E."/>
            <person name="Wrobel A."/>
            <person name="Rasinkangas P."/>
            <person name="Parkhill J."/>
            <person name="Rea M.C."/>
            <person name="O'Sullivan O."/>
            <person name="Ritari J."/>
            <person name="Douillard F.P."/>
            <person name="Paul Ross R."/>
            <person name="Yang R."/>
            <person name="Briner A.E."/>
            <person name="Felis G.E."/>
            <person name="de Vos W.M."/>
            <person name="Barrangou R."/>
            <person name="Klaenhammer T.R."/>
            <person name="Caufield P.W."/>
            <person name="Cui Y."/>
            <person name="Zhang H."/>
            <person name="O'Toole P.W."/>
        </authorList>
    </citation>
    <scope>NUCLEOTIDE SEQUENCE [LARGE SCALE GENOMIC DNA]</scope>
    <source>
        <strain evidence="2 3">DSM 21051</strain>
    </source>
</reference>
<feature type="domain" description="Glycosyl transferase family 1" evidence="1">
    <location>
        <begin position="217"/>
        <end position="324"/>
    </location>
</feature>
<evidence type="ECO:0000313" key="2">
    <source>
        <dbReference type="EMBL" id="KRM95548.1"/>
    </source>
</evidence>
<dbReference type="SUPFAM" id="SSF53756">
    <property type="entry name" value="UDP-Glycosyltransferase/glycogen phosphorylase"/>
    <property type="match status" value="1"/>
</dbReference>
<dbReference type="Proteomes" id="UP000051015">
    <property type="component" value="Unassembled WGS sequence"/>
</dbReference>
<dbReference type="EMBL" id="AYZD01000025">
    <property type="protein sequence ID" value="KRM95548.1"/>
    <property type="molecule type" value="Genomic_DNA"/>
</dbReference>
<dbReference type="PATRIC" id="fig|1423725.3.peg.1916"/>
<dbReference type="STRING" id="1423725.FC19_GL001865"/>
<sequence length="463" mass="53743">MNEIIYLVKNKNARNSILPYRYMVKSILQYFQLIIKHMWVFIIGKGQIMFKINIIGYNIFSPGGTTRSNLNLIAEFNAQNYVVVYYNYTDFDRFDLRRLHKHEKATANVQIKKIGELYRQTTEKNVEKEYFFITREDLFPLAAVIRKYNLKALIIGEVHTPLGLLNEHFASVDLSPFTCLRVATPAIKKSFVQKYHFNRIYIQTVSLAHLQLCDPAQVQRNKTSNLLVYARFDESAKDITYAIKLTAYIINKLKKGNIRLYINGYGPDKARYERMIAHNHLKNAVFINKKIPSDYIALSTSHVETLGYAIAESLAQGHRVIAYVGDDHVTYENFSEVPLINWLYKKDVAADAQQVLKAISESMDKEELVKSMNILKEMKFGYVQKMFKNVSLFAGNGSLADEKLENIESETKQQIEKVLGASHAPWYLKMYRHSRRVPGLRKLLQQPKLCEWLKSLRKSKKIE</sequence>
<dbReference type="AlphaFoldDB" id="A0A0R2D5R3"/>
<proteinExistence type="predicted"/>
<protein>
    <recommendedName>
        <fullName evidence="1">Glycosyl transferase family 1 domain-containing protein</fullName>
    </recommendedName>
</protein>
<dbReference type="GO" id="GO:0016757">
    <property type="term" value="F:glycosyltransferase activity"/>
    <property type="evidence" value="ECO:0007669"/>
    <property type="project" value="InterPro"/>
</dbReference>
<dbReference type="InterPro" id="IPR001296">
    <property type="entry name" value="Glyco_trans_1"/>
</dbReference>
<evidence type="ECO:0000259" key="1">
    <source>
        <dbReference type="Pfam" id="PF00534"/>
    </source>
</evidence>
<comment type="caution">
    <text evidence="2">The sequence shown here is derived from an EMBL/GenBank/DDBJ whole genome shotgun (WGS) entry which is preliminary data.</text>
</comment>
<dbReference type="Pfam" id="PF00534">
    <property type="entry name" value="Glycos_transf_1"/>
    <property type="match status" value="1"/>
</dbReference>
<dbReference type="Gene3D" id="3.40.50.2000">
    <property type="entry name" value="Glycogen Phosphorylase B"/>
    <property type="match status" value="1"/>
</dbReference>
<accession>A0A0R2D5R3</accession>